<organism evidence="2 3">
    <name type="scientific">Campylobacter jejuni subsp. doylei</name>
    <dbReference type="NCBI Taxonomy" id="32021"/>
    <lineage>
        <taxon>Bacteria</taxon>
        <taxon>Pseudomonadati</taxon>
        <taxon>Campylobacterota</taxon>
        <taxon>Epsilonproteobacteria</taxon>
        <taxon>Campylobacterales</taxon>
        <taxon>Campylobacteraceae</taxon>
        <taxon>Campylobacter</taxon>
    </lineage>
</organism>
<proteinExistence type="predicted"/>
<dbReference type="Gene3D" id="3.40.630.30">
    <property type="match status" value="1"/>
</dbReference>
<dbReference type="EMBL" id="LR134359">
    <property type="protein sequence ID" value="VEG60532.1"/>
    <property type="molecule type" value="Genomic_DNA"/>
</dbReference>
<reference evidence="2 3" key="1">
    <citation type="submission" date="2018-12" db="EMBL/GenBank/DDBJ databases">
        <authorList>
            <consortium name="Pathogen Informatics"/>
        </authorList>
    </citation>
    <scope>NUCLEOTIDE SEQUENCE [LARGE SCALE GENOMIC DNA]</scope>
    <source>
        <strain evidence="2 3">NCTC11951</strain>
    </source>
</reference>
<dbReference type="AlphaFoldDB" id="A0A3S4SU93"/>
<protein>
    <submittedName>
        <fullName evidence="2">Acetyltransferase, gnat family</fullName>
    </submittedName>
</protein>
<evidence type="ECO:0000313" key="2">
    <source>
        <dbReference type="EMBL" id="VEG60532.1"/>
    </source>
</evidence>
<dbReference type="InterPro" id="IPR000182">
    <property type="entry name" value="GNAT_dom"/>
</dbReference>
<evidence type="ECO:0000259" key="1">
    <source>
        <dbReference type="PROSITE" id="PS51186"/>
    </source>
</evidence>
<dbReference type="PROSITE" id="PS51186">
    <property type="entry name" value="GNAT"/>
    <property type="match status" value="1"/>
</dbReference>
<evidence type="ECO:0000313" key="3">
    <source>
        <dbReference type="Proteomes" id="UP000275504"/>
    </source>
</evidence>
<name>A0A3S4SU93_CAMJU</name>
<dbReference type="Pfam" id="PF00583">
    <property type="entry name" value="Acetyltransf_1"/>
    <property type="match status" value="1"/>
</dbReference>
<dbReference type="InterPro" id="IPR016181">
    <property type="entry name" value="Acyl_CoA_acyltransferase"/>
</dbReference>
<accession>A0A3S4SU93</accession>
<keyword evidence="2" id="KW-0808">Transferase</keyword>
<sequence length="241" mass="29305">MNSFEKAFYERFKLSNCYDNFNLIQEKILKQELILEKHENNNFFFFNRTDGLLYYFINDLQDYDLKACYIKILSKAPKHALHDEFLKLNHFKKILNHKQMVLNKEIKPSKFCFISKALHEDSKELYSFFRKYFDPYLFYFSQKNLEEKIPNILVYKENEKIHAALIYTQTLNANFLDFIAVDRNLKHKNVAFALLNHYFAANTQNKFFKLFVEEKNQKAINFYKRAGFCFNHINLKFYRNF</sequence>
<dbReference type="GO" id="GO:0016747">
    <property type="term" value="F:acyltransferase activity, transferring groups other than amino-acyl groups"/>
    <property type="evidence" value="ECO:0007669"/>
    <property type="project" value="InterPro"/>
</dbReference>
<dbReference type="SUPFAM" id="SSF55729">
    <property type="entry name" value="Acyl-CoA N-acyltransferases (Nat)"/>
    <property type="match status" value="1"/>
</dbReference>
<feature type="domain" description="N-acetyltransferase" evidence="1">
    <location>
        <begin position="112"/>
        <end position="241"/>
    </location>
</feature>
<gene>
    <name evidence="2" type="ORF">NCTC11951_00308</name>
</gene>
<dbReference type="Proteomes" id="UP000275504">
    <property type="component" value="Chromosome"/>
</dbReference>